<proteinExistence type="predicted"/>
<dbReference type="RefSeq" id="WP_085827748.1">
    <property type="nucleotide sequence ID" value="NZ_FWFJ01000029.1"/>
</dbReference>
<dbReference type="Proteomes" id="UP000194012">
    <property type="component" value="Unassembled WGS sequence"/>
</dbReference>
<dbReference type="Pfam" id="PF13589">
    <property type="entry name" value="HATPase_c_3"/>
    <property type="match status" value="1"/>
</dbReference>
<gene>
    <name evidence="1" type="ORF">ROG8370_02772</name>
</gene>
<dbReference type="EMBL" id="FWFJ01000029">
    <property type="protein sequence ID" value="SLN60179.1"/>
    <property type="molecule type" value="Genomic_DNA"/>
</dbReference>
<name>A0A1X6ZSB3_9RHOB</name>
<dbReference type="OrthoDB" id="9813438at2"/>
<reference evidence="2" key="1">
    <citation type="submission" date="2017-03" db="EMBL/GenBank/DDBJ databases">
        <authorList>
            <person name="Rodrigo-Torres L."/>
            <person name="Arahal R.D."/>
            <person name="Lucena T."/>
        </authorList>
    </citation>
    <scope>NUCLEOTIDE SEQUENCE [LARGE SCALE GENOMIC DNA]</scope>
    <source>
        <strain evidence="2">CECT 8370</strain>
    </source>
</reference>
<keyword evidence="2" id="KW-1185">Reference proteome</keyword>
<dbReference type="InterPro" id="IPR036890">
    <property type="entry name" value="HATPase_C_sf"/>
</dbReference>
<dbReference type="Gene3D" id="3.30.565.10">
    <property type="entry name" value="Histidine kinase-like ATPase, C-terminal domain"/>
    <property type="match status" value="1"/>
</dbReference>
<accession>A0A1X6ZSB3</accession>
<protein>
    <recommendedName>
        <fullName evidence="3">DNA mismatch repair protein</fullName>
    </recommendedName>
</protein>
<evidence type="ECO:0008006" key="3">
    <source>
        <dbReference type="Google" id="ProtNLM"/>
    </source>
</evidence>
<evidence type="ECO:0000313" key="1">
    <source>
        <dbReference type="EMBL" id="SLN60179.1"/>
    </source>
</evidence>
<evidence type="ECO:0000313" key="2">
    <source>
        <dbReference type="Proteomes" id="UP000194012"/>
    </source>
</evidence>
<dbReference type="SUPFAM" id="SSF55874">
    <property type="entry name" value="ATPase domain of HSP90 chaperone/DNA topoisomerase II/histidine kinase"/>
    <property type="match status" value="1"/>
</dbReference>
<dbReference type="AlphaFoldDB" id="A0A1X6ZSB3"/>
<sequence length="93" mass="9917">MKKHNAEHAERTEDATPHAASLVESLRDIGYSLDTALADIIDNSVTAGAKSIQLLAETLSDEPAIGILDDGEGMTEEALIEAMRPGMLNVIEN</sequence>
<organism evidence="1 2">
    <name type="scientific">Roseovarius gaetbuli</name>
    <dbReference type="NCBI Taxonomy" id="1356575"/>
    <lineage>
        <taxon>Bacteria</taxon>
        <taxon>Pseudomonadati</taxon>
        <taxon>Pseudomonadota</taxon>
        <taxon>Alphaproteobacteria</taxon>
        <taxon>Rhodobacterales</taxon>
        <taxon>Roseobacteraceae</taxon>
        <taxon>Roseovarius</taxon>
    </lineage>
</organism>